<keyword evidence="3" id="KW-0378">Hydrolase</keyword>
<dbReference type="PROSITE" id="PS00143">
    <property type="entry name" value="INSULINASE"/>
    <property type="match status" value="1"/>
</dbReference>
<feature type="chain" id="PRO_5012531709" evidence="5">
    <location>
        <begin position="30"/>
        <end position="451"/>
    </location>
</feature>
<dbReference type="Gene3D" id="3.30.830.10">
    <property type="entry name" value="Metalloenzyme, LuxS/M16 peptidase-like"/>
    <property type="match status" value="2"/>
</dbReference>
<dbReference type="AlphaFoldDB" id="A0A1Y6CKL8"/>
<evidence type="ECO:0000259" key="7">
    <source>
        <dbReference type="Pfam" id="PF05193"/>
    </source>
</evidence>
<evidence type="ECO:0000256" key="2">
    <source>
        <dbReference type="ARBA" id="ARBA00007261"/>
    </source>
</evidence>
<evidence type="ECO:0000313" key="8">
    <source>
        <dbReference type="EMBL" id="SMF71912.1"/>
    </source>
</evidence>
<proteinExistence type="inferred from homology"/>
<dbReference type="Pfam" id="PF05193">
    <property type="entry name" value="Peptidase_M16_C"/>
    <property type="match status" value="1"/>
</dbReference>
<comment type="cofactor">
    <cofactor evidence="1">
        <name>Zn(2+)</name>
        <dbReference type="ChEBI" id="CHEBI:29105"/>
    </cofactor>
</comment>
<keyword evidence="9" id="KW-1185">Reference proteome</keyword>
<dbReference type="InterPro" id="IPR007863">
    <property type="entry name" value="Peptidase_M16_C"/>
</dbReference>
<dbReference type="InterPro" id="IPR011765">
    <property type="entry name" value="Pept_M16_N"/>
</dbReference>
<comment type="similarity">
    <text evidence="2 4">Belongs to the peptidase M16 family.</text>
</comment>
<dbReference type="SUPFAM" id="SSF63411">
    <property type="entry name" value="LuxS/MPP-like metallohydrolase"/>
    <property type="match status" value="2"/>
</dbReference>
<dbReference type="InterPro" id="IPR050361">
    <property type="entry name" value="MPP/UQCRC_Complex"/>
</dbReference>
<dbReference type="PANTHER" id="PTHR11851">
    <property type="entry name" value="METALLOPROTEASE"/>
    <property type="match status" value="1"/>
</dbReference>
<evidence type="ECO:0000256" key="1">
    <source>
        <dbReference type="ARBA" id="ARBA00001947"/>
    </source>
</evidence>
<dbReference type="EMBL" id="FWZX01000030">
    <property type="protein sequence ID" value="SMF71912.1"/>
    <property type="molecule type" value="Genomic_DNA"/>
</dbReference>
<dbReference type="Pfam" id="PF00675">
    <property type="entry name" value="Peptidase_M16"/>
    <property type="match status" value="1"/>
</dbReference>
<dbReference type="RefSeq" id="WP_218822951.1">
    <property type="nucleotide sequence ID" value="NZ_FWZX01000030.1"/>
</dbReference>
<dbReference type="InterPro" id="IPR001431">
    <property type="entry name" value="Pept_M16_Zn_BS"/>
</dbReference>
<keyword evidence="3" id="KW-0482">Metalloprotease</keyword>
<name>A0A1Y6CKL8_9PROT</name>
<dbReference type="Proteomes" id="UP000192917">
    <property type="component" value="Unassembled WGS sequence"/>
</dbReference>
<evidence type="ECO:0000313" key="9">
    <source>
        <dbReference type="Proteomes" id="UP000192917"/>
    </source>
</evidence>
<gene>
    <name evidence="8" type="ORF">SAMN05428998_13078</name>
</gene>
<evidence type="ECO:0000256" key="5">
    <source>
        <dbReference type="SAM" id="SignalP"/>
    </source>
</evidence>
<feature type="signal peptide" evidence="5">
    <location>
        <begin position="1"/>
        <end position="29"/>
    </location>
</feature>
<evidence type="ECO:0000256" key="3">
    <source>
        <dbReference type="ARBA" id="ARBA00023049"/>
    </source>
</evidence>
<dbReference type="STRING" id="560819.SAMN05428998_13078"/>
<dbReference type="InterPro" id="IPR011249">
    <property type="entry name" value="Metalloenz_LuxS/M16"/>
</dbReference>
<keyword evidence="8" id="KW-0645">Protease</keyword>
<sequence length="451" mass="49242">MRLTPRPLFVAFALFAVALAGLPPRPADAKVFSPTVYTLDNGLEVVVVTNRRAPVVTQMVWYKVGSADEPRGKSGIAHFLEHLMFKGTKEHGPGQFSAIVARNGGSENAFTTYDYTAFFQTVAKDRLPLVMELEADRMANLQLTDKVVLPERDVILEERRMRIDNDPGSQLAEAARADLWVHHPYGRPIIGWENEMATLTTRDALDFYGRWYAPNNAVLVVSGDVDPAEVRKLAEKYYGPLPRKDVPPRDRVQEPRHWAGSRVELTSAEAGRPSISVTYRAPSYHTAEPRERAYALEVLSEILDGSVGRLYRALVVEQPLAAGAGAGYDPDGLDGSSFAFWATPRPTVAVDKVEAALRAQIATLLDKGVSEDEVAKAKQRLIDQTVYANDSAGSAAHIIGKALTTGSSVADVEAWPDRIQAVTKAEVEAAARAVLDPVNSVTSVLRTKPTS</sequence>
<dbReference type="GO" id="GO:0004222">
    <property type="term" value="F:metalloendopeptidase activity"/>
    <property type="evidence" value="ECO:0007669"/>
    <property type="project" value="InterPro"/>
</dbReference>
<evidence type="ECO:0000259" key="6">
    <source>
        <dbReference type="Pfam" id="PF00675"/>
    </source>
</evidence>
<dbReference type="GO" id="GO:0006508">
    <property type="term" value="P:proteolysis"/>
    <property type="evidence" value="ECO:0007669"/>
    <property type="project" value="UniProtKB-KW"/>
</dbReference>
<feature type="domain" description="Peptidase M16 C-terminal" evidence="7">
    <location>
        <begin position="199"/>
        <end position="381"/>
    </location>
</feature>
<keyword evidence="5" id="KW-0732">Signal</keyword>
<reference evidence="8 9" key="1">
    <citation type="submission" date="2017-04" db="EMBL/GenBank/DDBJ databases">
        <authorList>
            <person name="Afonso C.L."/>
            <person name="Miller P.J."/>
            <person name="Scott M.A."/>
            <person name="Spackman E."/>
            <person name="Goraichik I."/>
            <person name="Dimitrov K.M."/>
            <person name="Suarez D.L."/>
            <person name="Swayne D.E."/>
        </authorList>
    </citation>
    <scope>NUCLEOTIDE SEQUENCE [LARGE SCALE GENOMIC DNA]</scope>
    <source>
        <strain evidence="8 9">USBA 355</strain>
    </source>
</reference>
<accession>A0A1Y6CKL8</accession>
<feature type="domain" description="Peptidase M16 N-terminal" evidence="6">
    <location>
        <begin position="46"/>
        <end position="191"/>
    </location>
</feature>
<dbReference type="PANTHER" id="PTHR11851:SF49">
    <property type="entry name" value="MITOCHONDRIAL-PROCESSING PEPTIDASE SUBUNIT ALPHA"/>
    <property type="match status" value="1"/>
</dbReference>
<organism evidence="8 9">
    <name type="scientific">Tistlia consotensis USBA 355</name>
    <dbReference type="NCBI Taxonomy" id="560819"/>
    <lineage>
        <taxon>Bacteria</taxon>
        <taxon>Pseudomonadati</taxon>
        <taxon>Pseudomonadota</taxon>
        <taxon>Alphaproteobacteria</taxon>
        <taxon>Rhodospirillales</taxon>
        <taxon>Rhodovibrionaceae</taxon>
        <taxon>Tistlia</taxon>
    </lineage>
</organism>
<protein>
    <submittedName>
        <fullName evidence="8">Zinc protease</fullName>
    </submittedName>
</protein>
<dbReference type="GO" id="GO:0046872">
    <property type="term" value="F:metal ion binding"/>
    <property type="evidence" value="ECO:0007669"/>
    <property type="project" value="InterPro"/>
</dbReference>
<evidence type="ECO:0000256" key="4">
    <source>
        <dbReference type="RuleBase" id="RU004447"/>
    </source>
</evidence>